<protein>
    <submittedName>
        <fullName evidence="2">Uncharacterized protein</fullName>
    </submittedName>
</protein>
<organism evidence="2 3">
    <name type="scientific">Anatilimnocola aggregata</name>
    <dbReference type="NCBI Taxonomy" id="2528021"/>
    <lineage>
        <taxon>Bacteria</taxon>
        <taxon>Pseudomonadati</taxon>
        <taxon>Planctomycetota</taxon>
        <taxon>Planctomycetia</taxon>
        <taxon>Pirellulales</taxon>
        <taxon>Pirellulaceae</taxon>
        <taxon>Anatilimnocola</taxon>
    </lineage>
</organism>
<feature type="region of interest" description="Disordered" evidence="1">
    <location>
        <begin position="670"/>
        <end position="720"/>
    </location>
</feature>
<dbReference type="AlphaFoldDB" id="A0A517Y508"/>
<evidence type="ECO:0000313" key="3">
    <source>
        <dbReference type="Proteomes" id="UP000315017"/>
    </source>
</evidence>
<gene>
    <name evidence="2" type="ORF">ETAA8_03440</name>
</gene>
<feature type="compositionally biased region" description="Low complexity" evidence="1">
    <location>
        <begin position="681"/>
        <end position="695"/>
    </location>
</feature>
<sequence length="720" mass="78148">MSLDPYQPCPCGSEKKLKFCCGADVSHELEKIQLAMEGEQRLAALDHINKLLSTHPKIPSALMYKALVELSLSEVEQARQSTAKLLEVAPTNPPGLALAAILDCQDGNVLAAISRVQQALEQHPGKIHHLVYQAIGTLGRALFATGEVLAARGHLTYQVRVSQGKDETAFSAMMDLDSSGQVPLVAHTFADLVPPPAESSLSAAGLAEFQAALKDANYGCFQAAAKKFEALAASEPNEPTIWRNLGTLLVTLAEDDIAAAIFQKYAAFAAVPRDEAIEAEALAQFLAMNGEEYQVPEVTATFTIDDAPALREAWISNKQLQAITLRPEDMDLAEGEPPPQSAFFILDREIPSTGVDIARDAIPRVLGELLFYGRQTDRAARVEFTAPQLEDWNDRIQKVKTLIGSHLQGDPTEEAVGLANRNAAILAVNWRFPDDTPQEHRKTLILEQRRHLLLNVLPDSVQAGLDGATLRQAAANPQLQNKALATILLMDLAQPQEEPVFNEVRRSLGLPTIDELDPAGRKIQALSLAQLTRVEATKLNDEDLMQAFTRGTLVSCRRLVLKMGREVVARPSLDKVANKEDVFEILSRQSNDPTETLELLTKAQDWAKDRGRSPARFMLQEIPLRLMRGEQAEFTRIMETLRAKHMNEPGIAQGLYMMLAQLGLIRPQGGAPGAGPGGMPGAPTAMPAAAPSSGGLWTPGQPAAAPAEASKGKLWLPGMD</sequence>
<dbReference type="Gene3D" id="1.25.40.10">
    <property type="entry name" value="Tetratricopeptide repeat domain"/>
    <property type="match status" value="1"/>
</dbReference>
<dbReference type="Proteomes" id="UP000315017">
    <property type="component" value="Chromosome"/>
</dbReference>
<evidence type="ECO:0000256" key="1">
    <source>
        <dbReference type="SAM" id="MobiDB-lite"/>
    </source>
</evidence>
<keyword evidence="3" id="KW-1185">Reference proteome</keyword>
<dbReference type="EMBL" id="CP036274">
    <property type="protein sequence ID" value="QDU25280.1"/>
    <property type="molecule type" value="Genomic_DNA"/>
</dbReference>
<name>A0A517Y508_9BACT</name>
<dbReference type="RefSeq" id="WP_145083969.1">
    <property type="nucleotide sequence ID" value="NZ_CP036274.1"/>
</dbReference>
<evidence type="ECO:0000313" key="2">
    <source>
        <dbReference type="EMBL" id="QDU25280.1"/>
    </source>
</evidence>
<dbReference type="SUPFAM" id="SSF48452">
    <property type="entry name" value="TPR-like"/>
    <property type="match status" value="1"/>
</dbReference>
<accession>A0A517Y508</accession>
<dbReference type="KEGG" id="aagg:ETAA8_03440"/>
<feature type="compositionally biased region" description="Gly residues" evidence="1">
    <location>
        <begin position="670"/>
        <end position="680"/>
    </location>
</feature>
<proteinExistence type="predicted"/>
<reference evidence="2 3" key="1">
    <citation type="submission" date="2019-02" db="EMBL/GenBank/DDBJ databases">
        <title>Deep-cultivation of Planctomycetes and their phenomic and genomic characterization uncovers novel biology.</title>
        <authorList>
            <person name="Wiegand S."/>
            <person name="Jogler M."/>
            <person name="Boedeker C."/>
            <person name="Pinto D."/>
            <person name="Vollmers J."/>
            <person name="Rivas-Marin E."/>
            <person name="Kohn T."/>
            <person name="Peeters S.H."/>
            <person name="Heuer A."/>
            <person name="Rast P."/>
            <person name="Oberbeckmann S."/>
            <person name="Bunk B."/>
            <person name="Jeske O."/>
            <person name="Meyerdierks A."/>
            <person name="Storesund J.E."/>
            <person name="Kallscheuer N."/>
            <person name="Luecker S."/>
            <person name="Lage O.M."/>
            <person name="Pohl T."/>
            <person name="Merkel B.J."/>
            <person name="Hornburger P."/>
            <person name="Mueller R.-W."/>
            <person name="Bruemmer F."/>
            <person name="Labrenz M."/>
            <person name="Spormann A.M."/>
            <person name="Op den Camp H."/>
            <person name="Overmann J."/>
            <person name="Amann R."/>
            <person name="Jetten M.S.M."/>
            <person name="Mascher T."/>
            <person name="Medema M.H."/>
            <person name="Devos D.P."/>
            <person name="Kaster A.-K."/>
            <person name="Ovreas L."/>
            <person name="Rohde M."/>
            <person name="Galperin M.Y."/>
            <person name="Jogler C."/>
        </authorList>
    </citation>
    <scope>NUCLEOTIDE SEQUENCE [LARGE SCALE GENOMIC DNA]</scope>
    <source>
        <strain evidence="2 3">ETA_A8</strain>
    </source>
</reference>
<dbReference type="OrthoDB" id="242313at2"/>
<dbReference type="InterPro" id="IPR011990">
    <property type="entry name" value="TPR-like_helical_dom_sf"/>
</dbReference>